<protein>
    <submittedName>
        <fullName evidence="2">Uncharacterized protein</fullName>
    </submittedName>
</protein>
<gene>
    <name evidence="2" type="ORF">D917_10362</name>
</gene>
<feature type="non-terminal residue" evidence="2">
    <location>
        <position position="166"/>
    </location>
</feature>
<reference evidence="2 3" key="1">
    <citation type="submission" date="2015-04" db="EMBL/GenBank/DDBJ databases">
        <title>Draft genome of the roundworm Trichinella nativa.</title>
        <authorList>
            <person name="Mitreva M."/>
        </authorList>
    </citation>
    <scope>NUCLEOTIDE SEQUENCE [LARGE SCALE GENOMIC DNA]</scope>
    <source>
        <strain evidence="2 3">ISS45</strain>
    </source>
</reference>
<feature type="non-terminal residue" evidence="2">
    <location>
        <position position="1"/>
    </location>
</feature>
<comment type="caution">
    <text evidence="2">The sequence shown here is derived from an EMBL/GenBank/DDBJ whole genome shotgun (WGS) entry which is preliminary data.</text>
</comment>
<dbReference type="Proteomes" id="UP000243006">
    <property type="component" value="Unassembled WGS sequence"/>
</dbReference>
<name>A0A1Y3EAP2_9BILA</name>
<feature type="region of interest" description="Disordered" evidence="1">
    <location>
        <begin position="1"/>
        <end position="34"/>
    </location>
</feature>
<feature type="region of interest" description="Disordered" evidence="1">
    <location>
        <begin position="78"/>
        <end position="140"/>
    </location>
</feature>
<organism evidence="2 3">
    <name type="scientific">Trichinella nativa</name>
    <dbReference type="NCBI Taxonomy" id="6335"/>
    <lineage>
        <taxon>Eukaryota</taxon>
        <taxon>Metazoa</taxon>
        <taxon>Ecdysozoa</taxon>
        <taxon>Nematoda</taxon>
        <taxon>Enoplea</taxon>
        <taxon>Dorylaimia</taxon>
        <taxon>Trichinellida</taxon>
        <taxon>Trichinellidae</taxon>
        <taxon>Trichinella</taxon>
    </lineage>
</organism>
<evidence type="ECO:0000313" key="3">
    <source>
        <dbReference type="Proteomes" id="UP000243006"/>
    </source>
</evidence>
<proteinExistence type="predicted"/>
<evidence type="ECO:0000256" key="1">
    <source>
        <dbReference type="SAM" id="MobiDB-lite"/>
    </source>
</evidence>
<accession>A0A1Y3EAP2</accession>
<sequence length="166" mass="18332">SLESELNQLRRTKKNTASKQRQMRKNGVEPPQADQAALASLTQTIGERQKLLERIRKQLKTHNSLVQDYQQQDKRVDGALSIAGGGSGQSSSYPASAQSPVPSPAYQPAVSPMDCGFAAEPSHTAPPRSEQAFMAPTAGQQRHFNFVQQMLVDHHQHLPQQQQQQP</sequence>
<evidence type="ECO:0000313" key="2">
    <source>
        <dbReference type="EMBL" id="OUC42194.1"/>
    </source>
</evidence>
<feature type="compositionally biased region" description="Low complexity" evidence="1">
    <location>
        <begin position="89"/>
        <end position="112"/>
    </location>
</feature>
<dbReference type="AlphaFoldDB" id="A0A1Y3EAP2"/>
<feature type="compositionally biased region" description="Basic residues" evidence="1">
    <location>
        <begin position="10"/>
        <end position="24"/>
    </location>
</feature>
<dbReference type="EMBL" id="LVZM01017882">
    <property type="protein sequence ID" value="OUC42194.1"/>
    <property type="molecule type" value="Genomic_DNA"/>
</dbReference>